<evidence type="ECO:0000256" key="1">
    <source>
        <dbReference type="SAM" id="MobiDB-lite"/>
    </source>
</evidence>
<sequence length="100" mass="10507">MDVNTAPEMDYFSFGSATVRVCPREGDELGSESNPIVISDSEPLGSPSNPIVIHCDGRLVIGPSPQGGCGDPRSISTELRTMCAQDADGLETTWPSSPVP</sequence>
<dbReference type="AlphaFoldDB" id="A0AAD6DBV6"/>
<evidence type="ECO:0000313" key="3">
    <source>
        <dbReference type="Proteomes" id="UP001216150"/>
    </source>
</evidence>
<feature type="region of interest" description="Disordered" evidence="1">
    <location>
        <begin position="25"/>
        <end position="49"/>
    </location>
</feature>
<reference evidence="2 3" key="1">
    <citation type="journal article" date="2023" name="IMA Fungus">
        <title>Comparative genomic study of the Penicillium genus elucidates a diverse pangenome and 15 lateral gene transfer events.</title>
        <authorList>
            <person name="Petersen C."/>
            <person name="Sorensen T."/>
            <person name="Nielsen M.R."/>
            <person name="Sondergaard T.E."/>
            <person name="Sorensen J.L."/>
            <person name="Fitzpatrick D.A."/>
            <person name="Frisvad J.C."/>
            <person name="Nielsen K.L."/>
        </authorList>
    </citation>
    <scope>NUCLEOTIDE SEQUENCE [LARGE SCALE GENOMIC DNA]</scope>
    <source>
        <strain evidence="2 3">IBT 29057</strain>
    </source>
</reference>
<protein>
    <submittedName>
        <fullName evidence="2">Uncharacterized protein</fullName>
    </submittedName>
</protein>
<gene>
    <name evidence="2" type="ORF">N7450_011558</name>
</gene>
<keyword evidence="3" id="KW-1185">Reference proteome</keyword>
<evidence type="ECO:0000313" key="2">
    <source>
        <dbReference type="EMBL" id="KAJ5569072.1"/>
    </source>
</evidence>
<proteinExistence type="predicted"/>
<comment type="caution">
    <text evidence="2">The sequence shown here is derived from an EMBL/GenBank/DDBJ whole genome shotgun (WGS) entry which is preliminary data.</text>
</comment>
<name>A0AAD6DBV6_9EURO</name>
<dbReference type="Proteomes" id="UP001216150">
    <property type="component" value="Unassembled WGS sequence"/>
</dbReference>
<dbReference type="EMBL" id="JAQJAC010000010">
    <property type="protein sequence ID" value="KAJ5569072.1"/>
    <property type="molecule type" value="Genomic_DNA"/>
</dbReference>
<organism evidence="2 3">
    <name type="scientific">Penicillium hetheringtonii</name>
    <dbReference type="NCBI Taxonomy" id="911720"/>
    <lineage>
        <taxon>Eukaryota</taxon>
        <taxon>Fungi</taxon>
        <taxon>Dikarya</taxon>
        <taxon>Ascomycota</taxon>
        <taxon>Pezizomycotina</taxon>
        <taxon>Eurotiomycetes</taxon>
        <taxon>Eurotiomycetidae</taxon>
        <taxon>Eurotiales</taxon>
        <taxon>Aspergillaceae</taxon>
        <taxon>Penicillium</taxon>
    </lineage>
</organism>
<accession>A0AAD6DBV6</accession>